<dbReference type="PANTHER" id="PTHR24201:SF14">
    <property type="entry name" value="CYCLIN-DEPENDENT KINASE 4 INHIBITOR C-LIKE"/>
    <property type="match status" value="1"/>
</dbReference>
<evidence type="ECO:0000256" key="3">
    <source>
        <dbReference type="PROSITE-ProRule" id="PRU00023"/>
    </source>
</evidence>
<dbReference type="OrthoDB" id="163438at2759"/>
<evidence type="ECO:0000256" key="2">
    <source>
        <dbReference type="ARBA" id="ARBA00023043"/>
    </source>
</evidence>
<dbReference type="SMART" id="SM00248">
    <property type="entry name" value="ANK"/>
    <property type="match status" value="5"/>
</dbReference>
<feature type="repeat" description="ANK" evidence="3">
    <location>
        <begin position="103"/>
        <end position="129"/>
    </location>
</feature>
<dbReference type="PANTHER" id="PTHR24201">
    <property type="entry name" value="ANK_REP_REGION DOMAIN-CONTAINING PROTEIN"/>
    <property type="match status" value="1"/>
</dbReference>
<sequence>MADLTETNKLTSASARGDLREVELMITNGADVNQRNEYGYTALQAMKLGCPDLATALLKANADPNVCDALGLTVTHDAARDGYLDTLRVLLEHGADVNVTDSHGNLPLHLAAREGNLDVVELLLQRTAEPMRPNCEGSTAYDLATSYNRPSVARIIRDHPGINLAQ</sequence>
<keyword evidence="5" id="KW-1185">Reference proteome</keyword>
<dbReference type="PROSITE" id="PS50088">
    <property type="entry name" value="ANK_REPEAT"/>
    <property type="match status" value="3"/>
</dbReference>
<dbReference type="AlphaFoldDB" id="A0A8C9W4V7"/>
<reference evidence="4" key="3">
    <citation type="submission" date="2025-09" db="UniProtKB">
        <authorList>
            <consortium name="Ensembl"/>
        </authorList>
    </citation>
    <scope>IDENTIFICATION</scope>
</reference>
<dbReference type="Ensembl" id="ENSSFOT00015081062.1">
    <property type="protein sequence ID" value="ENSSFOP00015068762.1"/>
    <property type="gene ID" value="ENSSFOG00015025573.1"/>
</dbReference>
<dbReference type="GeneID" id="108919037"/>
<evidence type="ECO:0000313" key="5">
    <source>
        <dbReference type="Proteomes" id="UP000694397"/>
    </source>
</evidence>
<organism evidence="4 5">
    <name type="scientific">Scleropages formosus</name>
    <name type="common">Asian bonytongue</name>
    <name type="synonym">Osteoglossum formosum</name>
    <dbReference type="NCBI Taxonomy" id="113540"/>
    <lineage>
        <taxon>Eukaryota</taxon>
        <taxon>Metazoa</taxon>
        <taxon>Chordata</taxon>
        <taxon>Craniata</taxon>
        <taxon>Vertebrata</taxon>
        <taxon>Euteleostomi</taxon>
        <taxon>Actinopterygii</taxon>
        <taxon>Neopterygii</taxon>
        <taxon>Teleostei</taxon>
        <taxon>Osteoglossocephala</taxon>
        <taxon>Osteoglossomorpha</taxon>
        <taxon>Osteoglossiformes</taxon>
        <taxon>Osteoglossidae</taxon>
        <taxon>Scleropages</taxon>
    </lineage>
</organism>
<evidence type="ECO:0000313" key="4">
    <source>
        <dbReference type="Ensembl" id="ENSSFOP00015068762.1"/>
    </source>
</evidence>
<keyword evidence="1" id="KW-0677">Repeat</keyword>
<feature type="repeat" description="ANK" evidence="3">
    <location>
        <begin position="70"/>
        <end position="102"/>
    </location>
</feature>
<dbReference type="CTD" id="1031"/>
<dbReference type="SUPFAM" id="SSF48403">
    <property type="entry name" value="Ankyrin repeat"/>
    <property type="match status" value="1"/>
</dbReference>
<dbReference type="InterPro" id="IPR050776">
    <property type="entry name" value="Ank_Repeat/CDKN_Inhibitor"/>
</dbReference>
<dbReference type="KEGG" id="sfm:108919037"/>
<dbReference type="Proteomes" id="UP000694397">
    <property type="component" value="Chromosome 9"/>
</dbReference>
<dbReference type="Gene3D" id="1.25.40.20">
    <property type="entry name" value="Ankyrin repeat-containing domain"/>
    <property type="match status" value="1"/>
</dbReference>
<keyword evidence="2 3" id="KW-0040">ANK repeat</keyword>
<reference evidence="4 5" key="1">
    <citation type="submission" date="2019-04" db="EMBL/GenBank/DDBJ databases">
        <authorList>
            <consortium name="Wellcome Sanger Institute Data Sharing"/>
        </authorList>
    </citation>
    <scope>NUCLEOTIDE SEQUENCE [LARGE SCALE GENOMIC DNA]</scope>
</reference>
<reference evidence="4" key="2">
    <citation type="submission" date="2025-08" db="UniProtKB">
        <authorList>
            <consortium name="Ensembl"/>
        </authorList>
    </citation>
    <scope>IDENTIFICATION</scope>
</reference>
<dbReference type="RefSeq" id="XP_018582255.1">
    <property type="nucleotide sequence ID" value="XM_018726739.2"/>
</dbReference>
<protein>
    <submittedName>
        <fullName evidence="4">Cyclin-dependent kinase inhibitor 2C (p18, inhibits CDK4)</fullName>
    </submittedName>
</protein>
<dbReference type="GeneTree" id="ENSGT00940000160194"/>
<evidence type="ECO:0000256" key="1">
    <source>
        <dbReference type="ARBA" id="ARBA00022737"/>
    </source>
</evidence>
<dbReference type="InterPro" id="IPR002110">
    <property type="entry name" value="Ankyrin_rpt"/>
</dbReference>
<dbReference type="GO" id="GO:0005634">
    <property type="term" value="C:nucleus"/>
    <property type="evidence" value="ECO:0007669"/>
    <property type="project" value="TreeGrafter"/>
</dbReference>
<gene>
    <name evidence="4" type="primary">CDKN2C</name>
    <name evidence="4" type="synonym">cdkn2c</name>
</gene>
<feature type="repeat" description="ANK" evidence="3">
    <location>
        <begin position="5"/>
        <end position="37"/>
    </location>
</feature>
<dbReference type="Pfam" id="PF12796">
    <property type="entry name" value="Ank_2"/>
    <property type="match status" value="1"/>
</dbReference>
<dbReference type="PROSITE" id="PS50297">
    <property type="entry name" value="ANK_REP_REGION"/>
    <property type="match status" value="2"/>
</dbReference>
<accession>A0A8C9W4V7</accession>
<name>A0A8C9W4V7_SCLFO</name>
<dbReference type="InterPro" id="IPR036770">
    <property type="entry name" value="Ankyrin_rpt-contain_sf"/>
</dbReference>
<proteinExistence type="predicted"/>